<keyword evidence="7" id="KW-0804">Transcription</keyword>
<evidence type="ECO:0000313" key="15">
    <source>
        <dbReference type="Proteomes" id="UP000274756"/>
    </source>
</evidence>
<dbReference type="PROSITE" id="PS51057">
    <property type="entry name" value="PAIRED_2"/>
    <property type="match status" value="1"/>
</dbReference>
<sequence>MKFHSIVATPQVIAKIEQYKRDNPTIFAWEIRQRLIEEAVCEKPPSVSSINRILRTRAAERAATEFSTMFAVQQHIANVVNRAPFLSYPITAYRSMQSQDANLIINLEGQHESFRSANSKRSARSTFTPAQLKILENTFALTPYPTIAERMTLIKKTGLPEARIQVWFSNRRAKWRRFKQETSFETKDFLQKNSEDKKEVLTVFKLTF</sequence>
<keyword evidence="9 10" id="KW-0371">Homeobox</keyword>
<feature type="DNA-binding region" description="Homeobox" evidence="9">
    <location>
        <begin position="120"/>
        <end position="179"/>
    </location>
</feature>
<keyword evidence="8 9" id="KW-0539">Nucleus</keyword>
<evidence type="ECO:0000313" key="13">
    <source>
        <dbReference type="EMBL" id="VDN59312.1"/>
    </source>
</evidence>
<keyword evidence="6 9" id="KW-0238">DNA-binding</keyword>
<reference evidence="13 15" key="2">
    <citation type="submission" date="2018-11" db="EMBL/GenBank/DDBJ databases">
        <authorList>
            <consortium name="Pathogen Informatics"/>
        </authorList>
    </citation>
    <scope>NUCLEOTIDE SEQUENCE [LARGE SCALE GENOMIC DNA]</scope>
</reference>
<dbReference type="WBParaSite" id="DME_0000554401-mRNA-1">
    <property type="protein sequence ID" value="DME_0000554401-mRNA-1"/>
    <property type="gene ID" value="DME_0000554401"/>
</dbReference>
<dbReference type="OrthoDB" id="3225452at2759"/>
<keyword evidence="15" id="KW-1185">Reference proteome</keyword>
<dbReference type="PANTHER" id="PTHR45636">
    <property type="entry name" value="PAIRED BOX PROTEIN PAX-6-RELATED-RELATED"/>
    <property type="match status" value="1"/>
</dbReference>
<dbReference type="SUPFAM" id="SSF46689">
    <property type="entry name" value="Homeodomain-like"/>
    <property type="match status" value="2"/>
</dbReference>
<feature type="domain" description="Paired" evidence="12">
    <location>
        <begin position="1"/>
        <end position="57"/>
    </location>
</feature>
<dbReference type="GO" id="GO:0000981">
    <property type="term" value="F:DNA-binding transcription factor activity, RNA polymerase II-specific"/>
    <property type="evidence" value="ECO:0007669"/>
    <property type="project" value="TreeGrafter"/>
</dbReference>
<evidence type="ECO:0000256" key="3">
    <source>
        <dbReference type="ARBA" id="ARBA00022473"/>
    </source>
</evidence>
<evidence type="ECO:0000256" key="5">
    <source>
        <dbReference type="ARBA" id="ARBA00023015"/>
    </source>
</evidence>
<organism evidence="14 16">
    <name type="scientific">Dracunculus medinensis</name>
    <name type="common">Guinea worm</name>
    <dbReference type="NCBI Taxonomy" id="318479"/>
    <lineage>
        <taxon>Eukaryota</taxon>
        <taxon>Metazoa</taxon>
        <taxon>Ecdysozoa</taxon>
        <taxon>Nematoda</taxon>
        <taxon>Chromadorea</taxon>
        <taxon>Rhabditida</taxon>
        <taxon>Spirurina</taxon>
        <taxon>Dracunculoidea</taxon>
        <taxon>Dracunculidae</taxon>
        <taxon>Dracunculus</taxon>
    </lineage>
</organism>
<evidence type="ECO:0000256" key="7">
    <source>
        <dbReference type="ARBA" id="ARBA00023163"/>
    </source>
</evidence>
<keyword evidence="4" id="KW-0563">Paired box</keyword>
<gene>
    <name evidence="13" type="ORF">DME_LOCUS9285</name>
</gene>
<dbReference type="Proteomes" id="UP000038040">
    <property type="component" value="Unplaced"/>
</dbReference>
<dbReference type="Proteomes" id="UP000274756">
    <property type="component" value="Unassembled WGS sequence"/>
</dbReference>
<dbReference type="AlphaFoldDB" id="A0A0N4UDW7"/>
<evidence type="ECO:0000256" key="10">
    <source>
        <dbReference type="RuleBase" id="RU000682"/>
    </source>
</evidence>
<dbReference type="InterPro" id="IPR001523">
    <property type="entry name" value="Paired_dom"/>
</dbReference>
<keyword evidence="5" id="KW-0805">Transcription regulation</keyword>
<evidence type="ECO:0000256" key="9">
    <source>
        <dbReference type="PROSITE-ProRule" id="PRU00108"/>
    </source>
</evidence>
<dbReference type="GO" id="GO:0005634">
    <property type="term" value="C:nucleus"/>
    <property type="evidence" value="ECO:0007669"/>
    <property type="project" value="UniProtKB-SubCell"/>
</dbReference>
<evidence type="ECO:0000256" key="4">
    <source>
        <dbReference type="ARBA" id="ARBA00022724"/>
    </source>
</evidence>
<evidence type="ECO:0000259" key="11">
    <source>
        <dbReference type="PROSITE" id="PS50071"/>
    </source>
</evidence>
<dbReference type="Pfam" id="PF00046">
    <property type="entry name" value="Homeodomain"/>
    <property type="match status" value="1"/>
</dbReference>
<dbReference type="SMART" id="SM00389">
    <property type="entry name" value="HOX"/>
    <property type="match status" value="1"/>
</dbReference>
<dbReference type="STRING" id="318479.A0A0N4UDW7"/>
<dbReference type="CDD" id="cd00086">
    <property type="entry name" value="homeodomain"/>
    <property type="match status" value="1"/>
</dbReference>
<keyword evidence="3" id="KW-0217">Developmental protein</keyword>
<dbReference type="Pfam" id="PF00292">
    <property type="entry name" value="PAX"/>
    <property type="match status" value="1"/>
</dbReference>
<dbReference type="GO" id="GO:0000978">
    <property type="term" value="F:RNA polymerase II cis-regulatory region sequence-specific DNA binding"/>
    <property type="evidence" value="ECO:0007669"/>
    <property type="project" value="TreeGrafter"/>
</dbReference>
<evidence type="ECO:0000313" key="14">
    <source>
        <dbReference type="Proteomes" id="UP000038040"/>
    </source>
</evidence>
<feature type="domain" description="Homeobox" evidence="11">
    <location>
        <begin position="118"/>
        <end position="178"/>
    </location>
</feature>
<accession>A0A0N4UDW7</accession>
<evidence type="ECO:0000256" key="8">
    <source>
        <dbReference type="ARBA" id="ARBA00023242"/>
    </source>
</evidence>
<dbReference type="FunFam" id="1.10.10.10:FF:000003">
    <property type="entry name" value="Paired box protein Pax-6"/>
    <property type="match status" value="1"/>
</dbReference>
<dbReference type="InterPro" id="IPR001356">
    <property type="entry name" value="HD"/>
</dbReference>
<dbReference type="InterPro" id="IPR009057">
    <property type="entry name" value="Homeodomain-like_sf"/>
</dbReference>
<protein>
    <submittedName>
        <fullName evidence="16">Homeobox domain-containing protein</fullName>
    </submittedName>
</protein>
<dbReference type="EMBL" id="UYYG01001179">
    <property type="protein sequence ID" value="VDN59312.1"/>
    <property type="molecule type" value="Genomic_DNA"/>
</dbReference>
<comment type="similarity">
    <text evidence="2">Belongs to the paired homeobox family.</text>
</comment>
<evidence type="ECO:0000256" key="2">
    <source>
        <dbReference type="ARBA" id="ARBA00005733"/>
    </source>
</evidence>
<evidence type="ECO:0000256" key="6">
    <source>
        <dbReference type="ARBA" id="ARBA00023125"/>
    </source>
</evidence>
<reference evidence="16" key="1">
    <citation type="submission" date="2017-02" db="UniProtKB">
        <authorList>
            <consortium name="WormBaseParasite"/>
        </authorList>
    </citation>
    <scope>IDENTIFICATION</scope>
</reference>
<dbReference type="InterPro" id="IPR036388">
    <property type="entry name" value="WH-like_DNA-bd_sf"/>
</dbReference>
<proteinExistence type="inferred from homology"/>
<evidence type="ECO:0000313" key="16">
    <source>
        <dbReference type="WBParaSite" id="DME_0000554401-mRNA-1"/>
    </source>
</evidence>
<dbReference type="PROSITE" id="PS50071">
    <property type="entry name" value="HOMEOBOX_2"/>
    <property type="match status" value="1"/>
</dbReference>
<name>A0A0N4UDW7_DRAME</name>
<dbReference type="InterPro" id="IPR043565">
    <property type="entry name" value="PAX_fam"/>
</dbReference>
<evidence type="ECO:0000256" key="1">
    <source>
        <dbReference type="ARBA" id="ARBA00004123"/>
    </source>
</evidence>
<dbReference type="PANTHER" id="PTHR45636:SF46">
    <property type="entry name" value="HOMEOBOX DOMAIN-CONTAINING PROTEIN"/>
    <property type="match status" value="1"/>
</dbReference>
<dbReference type="Gene3D" id="1.10.10.60">
    <property type="entry name" value="Homeodomain-like"/>
    <property type="match status" value="1"/>
</dbReference>
<dbReference type="Gene3D" id="1.10.10.10">
    <property type="entry name" value="Winged helix-like DNA-binding domain superfamily/Winged helix DNA-binding domain"/>
    <property type="match status" value="1"/>
</dbReference>
<comment type="subcellular location">
    <subcellularLocation>
        <location evidence="1 9 10">Nucleus</location>
    </subcellularLocation>
</comment>
<evidence type="ECO:0000259" key="12">
    <source>
        <dbReference type="PROSITE" id="PS51057"/>
    </source>
</evidence>